<accession>A0A8X7Z4K1</accession>
<feature type="chain" id="PRO_5036496542" description="Secreted protein" evidence="1">
    <location>
        <begin position="28"/>
        <end position="85"/>
    </location>
</feature>
<dbReference type="EMBL" id="JAAWWB010000018">
    <property type="protein sequence ID" value="KAG6760832.1"/>
    <property type="molecule type" value="Genomic_DNA"/>
</dbReference>
<organism evidence="2 3">
    <name type="scientific">Populus tomentosa</name>
    <name type="common">Chinese white poplar</name>
    <dbReference type="NCBI Taxonomy" id="118781"/>
    <lineage>
        <taxon>Eukaryota</taxon>
        <taxon>Viridiplantae</taxon>
        <taxon>Streptophyta</taxon>
        <taxon>Embryophyta</taxon>
        <taxon>Tracheophyta</taxon>
        <taxon>Spermatophyta</taxon>
        <taxon>Magnoliopsida</taxon>
        <taxon>eudicotyledons</taxon>
        <taxon>Gunneridae</taxon>
        <taxon>Pentapetalae</taxon>
        <taxon>rosids</taxon>
        <taxon>fabids</taxon>
        <taxon>Malpighiales</taxon>
        <taxon>Salicaceae</taxon>
        <taxon>Saliceae</taxon>
        <taxon>Populus</taxon>
    </lineage>
</organism>
<evidence type="ECO:0000313" key="2">
    <source>
        <dbReference type="EMBL" id="KAG6760832.1"/>
    </source>
</evidence>
<protein>
    <recommendedName>
        <fullName evidence="4">Secreted protein</fullName>
    </recommendedName>
</protein>
<evidence type="ECO:0000313" key="3">
    <source>
        <dbReference type="Proteomes" id="UP000886885"/>
    </source>
</evidence>
<sequence length="85" mass="9688">MLPFKPKMRRLTFTIHLLLALLLLVASQQHFPSTIKVQAMEAGKKHPSSPLLLLLYSLIIHCQNPIAIQQWVRHNSPRNQLTAAN</sequence>
<gene>
    <name evidence="2" type="ORF">POTOM_034015</name>
</gene>
<evidence type="ECO:0008006" key="4">
    <source>
        <dbReference type="Google" id="ProtNLM"/>
    </source>
</evidence>
<proteinExistence type="predicted"/>
<evidence type="ECO:0000256" key="1">
    <source>
        <dbReference type="SAM" id="SignalP"/>
    </source>
</evidence>
<feature type="signal peptide" evidence="1">
    <location>
        <begin position="1"/>
        <end position="27"/>
    </location>
</feature>
<dbReference type="Proteomes" id="UP000886885">
    <property type="component" value="Chromosome 9D"/>
</dbReference>
<reference evidence="2" key="1">
    <citation type="journal article" date="2020" name="bioRxiv">
        <title>Hybrid origin of Populus tomentosa Carr. identified through genome sequencing and phylogenomic analysis.</title>
        <authorList>
            <person name="An X."/>
            <person name="Gao K."/>
            <person name="Chen Z."/>
            <person name="Li J."/>
            <person name="Yang X."/>
            <person name="Yang X."/>
            <person name="Zhou J."/>
            <person name="Guo T."/>
            <person name="Zhao T."/>
            <person name="Huang S."/>
            <person name="Miao D."/>
            <person name="Khan W.U."/>
            <person name="Rao P."/>
            <person name="Ye M."/>
            <person name="Lei B."/>
            <person name="Liao W."/>
            <person name="Wang J."/>
            <person name="Ji L."/>
            <person name="Li Y."/>
            <person name="Guo B."/>
            <person name="Mustafa N.S."/>
            <person name="Li S."/>
            <person name="Yun Q."/>
            <person name="Keller S.R."/>
            <person name="Mao J."/>
            <person name="Zhang R."/>
            <person name="Strauss S.H."/>
        </authorList>
    </citation>
    <scope>NUCLEOTIDE SEQUENCE</scope>
    <source>
        <strain evidence="2">GM15</strain>
        <tissue evidence="2">Leaf</tissue>
    </source>
</reference>
<keyword evidence="1" id="KW-0732">Signal</keyword>
<name>A0A8X7Z4K1_POPTO</name>
<comment type="caution">
    <text evidence="2">The sequence shown here is derived from an EMBL/GenBank/DDBJ whole genome shotgun (WGS) entry which is preliminary data.</text>
</comment>
<dbReference type="AlphaFoldDB" id="A0A8X7Z4K1"/>
<keyword evidence="3" id="KW-1185">Reference proteome</keyword>